<gene>
    <name evidence="1" type="ORF">HV832_17020</name>
</gene>
<dbReference type="EMBL" id="JABXYJ010000021">
    <property type="protein sequence ID" value="NVO79521.1"/>
    <property type="molecule type" value="Genomic_DNA"/>
</dbReference>
<accession>A0A850QIV7</accession>
<evidence type="ECO:0000313" key="2">
    <source>
        <dbReference type="Proteomes" id="UP000588051"/>
    </source>
</evidence>
<protein>
    <submittedName>
        <fullName evidence="1">Uncharacterized protein</fullName>
    </submittedName>
</protein>
<proteinExistence type="predicted"/>
<sequence length="149" mass="16917">MYQHADGLHGHGALDNALGTLNDRNLAVILESWFISIRNQPETSGGDELRWQNGFGFVTAVVSWIAKSNADAKLQRIESRLQQLSVLYSQFRIKKRNSPETIRSLPASTVETLYASQLEHPSTDADEIFLHQVQEKDNFDQRQRNLHTA</sequence>
<comment type="caution">
    <text evidence="1">The sequence shown here is derived from an EMBL/GenBank/DDBJ whole genome shotgun (WGS) entry which is preliminary data.</text>
</comment>
<dbReference type="RefSeq" id="WP_176805247.1">
    <property type="nucleotide sequence ID" value="NZ_JABXYJ010000021.1"/>
</dbReference>
<keyword evidence="2" id="KW-1185">Reference proteome</keyword>
<reference evidence="1 2" key="1">
    <citation type="submission" date="2020-06" db="EMBL/GenBank/DDBJ databases">
        <authorList>
            <person name="Qiu C."/>
            <person name="Liu Z."/>
        </authorList>
    </citation>
    <scope>NUCLEOTIDE SEQUENCE [LARGE SCALE GENOMIC DNA]</scope>
    <source>
        <strain evidence="1 2">EM 1</strain>
    </source>
</reference>
<evidence type="ECO:0000313" key="1">
    <source>
        <dbReference type="EMBL" id="NVO79521.1"/>
    </source>
</evidence>
<name>A0A850QIV7_9BURK</name>
<dbReference type="AlphaFoldDB" id="A0A850QIV7"/>
<dbReference type="Proteomes" id="UP000588051">
    <property type="component" value="Unassembled WGS sequence"/>
</dbReference>
<organism evidence="1 2">
    <name type="scientific">Undibacterium oligocarboniphilum</name>
    <dbReference type="NCBI Taxonomy" id="666702"/>
    <lineage>
        <taxon>Bacteria</taxon>
        <taxon>Pseudomonadati</taxon>
        <taxon>Pseudomonadota</taxon>
        <taxon>Betaproteobacteria</taxon>
        <taxon>Burkholderiales</taxon>
        <taxon>Oxalobacteraceae</taxon>
        <taxon>Undibacterium</taxon>
    </lineage>
</organism>